<dbReference type="GO" id="GO:0071014">
    <property type="term" value="C:post-mRNA release spliceosomal complex"/>
    <property type="evidence" value="ECO:0007669"/>
    <property type="project" value="TreeGrafter"/>
</dbReference>
<evidence type="ECO:0008006" key="4">
    <source>
        <dbReference type="Google" id="ProtNLM"/>
    </source>
</evidence>
<dbReference type="EMBL" id="HACG01022445">
    <property type="protein sequence ID" value="CEK69310.1"/>
    <property type="molecule type" value="Transcribed_RNA"/>
</dbReference>
<evidence type="ECO:0000256" key="2">
    <source>
        <dbReference type="SAM" id="MobiDB-lite"/>
    </source>
</evidence>
<dbReference type="GO" id="GO:0000398">
    <property type="term" value="P:mRNA splicing, via spliceosome"/>
    <property type="evidence" value="ECO:0007669"/>
    <property type="project" value="TreeGrafter"/>
</dbReference>
<dbReference type="PANTHER" id="PTHR12072">
    <property type="entry name" value="CWF19, CELL CYCLE CONTROL PROTEIN"/>
    <property type="match status" value="1"/>
</dbReference>
<dbReference type="AlphaFoldDB" id="A0A0B6ZNK9"/>
<accession>A0A0B6ZNK9</accession>
<feature type="compositionally biased region" description="Basic and acidic residues" evidence="2">
    <location>
        <begin position="292"/>
        <end position="313"/>
    </location>
</feature>
<feature type="compositionally biased region" description="Basic and acidic residues" evidence="2">
    <location>
        <begin position="262"/>
        <end position="284"/>
    </location>
</feature>
<reference evidence="3" key="1">
    <citation type="submission" date="2014-12" db="EMBL/GenBank/DDBJ databases">
        <title>Insight into the proteome of Arion vulgaris.</title>
        <authorList>
            <person name="Aradska J."/>
            <person name="Bulat T."/>
            <person name="Smidak R."/>
            <person name="Sarate P."/>
            <person name="Gangsoo J."/>
            <person name="Sialana F."/>
            <person name="Bilban M."/>
            <person name="Lubec G."/>
        </authorList>
    </citation>
    <scope>NUCLEOTIDE SEQUENCE</scope>
    <source>
        <tissue evidence="3">Skin</tissue>
    </source>
</reference>
<evidence type="ECO:0000313" key="3">
    <source>
        <dbReference type="EMBL" id="CEK69310.1"/>
    </source>
</evidence>
<feature type="region of interest" description="Disordered" evidence="2">
    <location>
        <begin position="32"/>
        <end position="367"/>
    </location>
</feature>
<feature type="non-terminal residue" evidence="3">
    <location>
        <position position="367"/>
    </location>
</feature>
<proteinExistence type="inferred from homology"/>
<name>A0A0B6ZNK9_9EUPU</name>
<comment type="similarity">
    <text evidence="1">Belongs to the CWF19 family.</text>
</comment>
<feature type="non-terminal residue" evidence="3">
    <location>
        <position position="1"/>
    </location>
</feature>
<feature type="compositionally biased region" description="Basic and acidic residues" evidence="2">
    <location>
        <begin position="96"/>
        <end position="106"/>
    </location>
</feature>
<evidence type="ECO:0000256" key="1">
    <source>
        <dbReference type="ARBA" id="ARBA00006795"/>
    </source>
</evidence>
<sequence>NFQSQSELNARKEEVKQARKVILEQAKKSYEYAETKKEKASKEGQGTWMLSSVSQRIDKEKKEIEKAKKKKRKKDRKKKKKYSSSSASPTSDDEEADKKIWVEAKTGRQPGTSIKGPQLQRESWMDAPLDLIPTTSRQELKDAVKKQNEEAKKEADKKLEPGQHFRELNPHWKDGGSGLPEIDQEKSERRSKSATLSSSSSKNGDGGLSWLLKAYDRCKQQAQEEGRKLEDVTAERWGSLSKLEGLITAAERNIKGGSRTRPQRDERSEEKRRDDGNRQNKDFFNDVNSNGDMKKSMGRESGERREDSKERGRNMRRSSSGEMNSERFNKKGNNFDTRQNDDKNPGNFRNDDRSRKTAAFCRPGSDS</sequence>
<organism evidence="3">
    <name type="scientific">Arion vulgaris</name>
    <dbReference type="NCBI Taxonomy" id="1028688"/>
    <lineage>
        <taxon>Eukaryota</taxon>
        <taxon>Metazoa</taxon>
        <taxon>Spiralia</taxon>
        <taxon>Lophotrochozoa</taxon>
        <taxon>Mollusca</taxon>
        <taxon>Gastropoda</taxon>
        <taxon>Heterobranchia</taxon>
        <taxon>Euthyneura</taxon>
        <taxon>Panpulmonata</taxon>
        <taxon>Eupulmonata</taxon>
        <taxon>Stylommatophora</taxon>
        <taxon>Helicina</taxon>
        <taxon>Arionoidea</taxon>
        <taxon>Arionidae</taxon>
        <taxon>Arion</taxon>
    </lineage>
</organism>
<protein>
    <recommendedName>
        <fullName evidence="4">CWF19-like protein 2</fullName>
    </recommendedName>
</protein>
<feature type="compositionally biased region" description="Basic and acidic residues" evidence="2">
    <location>
        <begin position="138"/>
        <end position="174"/>
    </location>
</feature>
<feature type="compositionally biased region" description="Basic and acidic residues" evidence="2">
    <location>
        <begin position="338"/>
        <end position="355"/>
    </location>
</feature>
<gene>
    <name evidence="3" type="primary">ORF69759</name>
</gene>
<feature type="compositionally biased region" description="Basic residues" evidence="2">
    <location>
        <begin position="67"/>
        <end position="82"/>
    </location>
</feature>
<dbReference type="InterPro" id="IPR040194">
    <property type="entry name" value="Cwf19-like"/>
</dbReference>
<dbReference type="PANTHER" id="PTHR12072:SF5">
    <property type="entry name" value="CWF19-LIKE PROTEIN 2"/>
    <property type="match status" value="1"/>
</dbReference>
<feature type="compositionally biased region" description="Basic and acidic residues" evidence="2">
    <location>
        <begin position="56"/>
        <end position="66"/>
    </location>
</feature>
<feature type="compositionally biased region" description="Basic and acidic residues" evidence="2">
    <location>
        <begin position="32"/>
        <end position="42"/>
    </location>
</feature>
<feature type="compositionally biased region" description="Basic and acidic residues" evidence="2">
    <location>
        <begin position="214"/>
        <end position="234"/>
    </location>
</feature>